<accession>A0AAX4PBY9</accession>
<organism evidence="2 3">
    <name type="scientific">Chloropicon roscoffensis</name>
    <dbReference type="NCBI Taxonomy" id="1461544"/>
    <lineage>
        <taxon>Eukaryota</taxon>
        <taxon>Viridiplantae</taxon>
        <taxon>Chlorophyta</taxon>
        <taxon>Chloropicophyceae</taxon>
        <taxon>Chloropicales</taxon>
        <taxon>Chloropicaceae</taxon>
        <taxon>Chloropicon</taxon>
    </lineage>
</organism>
<proteinExistence type="predicted"/>
<evidence type="ECO:0000313" key="3">
    <source>
        <dbReference type="Proteomes" id="UP001472866"/>
    </source>
</evidence>
<name>A0AAX4PBY9_9CHLO</name>
<sequence>MSTLYRSFLLSQRSAQAARVDLRRRSLGNLDALVAAATRDPRCHAASHPAGPLGDNQDDSKGRKSMGNIIARATGIAFVGGLFRSKNNPATPNAEYPPVPSIFLEEDGDYHHEYFHSGVANKLVNMGCTDDDC</sequence>
<feature type="region of interest" description="Disordered" evidence="1">
    <location>
        <begin position="41"/>
        <end position="64"/>
    </location>
</feature>
<dbReference type="EMBL" id="CP151507">
    <property type="protein sequence ID" value="WZN63465.1"/>
    <property type="molecule type" value="Genomic_DNA"/>
</dbReference>
<reference evidence="2 3" key="1">
    <citation type="submission" date="2024-03" db="EMBL/GenBank/DDBJ databases">
        <title>Complete genome sequence of the green alga Chloropicon roscoffensis RCC1871.</title>
        <authorList>
            <person name="Lemieux C."/>
            <person name="Pombert J.-F."/>
            <person name="Otis C."/>
            <person name="Turmel M."/>
        </authorList>
    </citation>
    <scope>NUCLEOTIDE SEQUENCE [LARGE SCALE GENOMIC DNA]</scope>
    <source>
        <strain evidence="2 3">RCC1871</strain>
    </source>
</reference>
<dbReference type="AlphaFoldDB" id="A0AAX4PBY9"/>
<evidence type="ECO:0000256" key="1">
    <source>
        <dbReference type="SAM" id="MobiDB-lite"/>
    </source>
</evidence>
<evidence type="ECO:0000313" key="2">
    <source>
        <dbReference type="EMBL" id="WZN63465.1"/>
    </source>
</evidence>
<keyword evidence="3" id="KW-1185">Reference proteome</keyword>
<gene>
    <name evidence="2" type="ORF">HKI87_07g50140</name>
</gene>
<protein>
    <submittedName>
        <fullName evidence="2">Uncharacterized protein</fullName>
    </submittedName>
</protein>
<dbReference type="Proteomes" id="UP001472866">
    <property type="component" value="Chromosome 07"/>
</dbReference>